<accession>A0A0S1SNZ6</accession>
<accession>A0A0S1STM3</accession>
<proteinExistence type="predicted"/>
<sequence>MGPMDLTLTWDLFVIVFFAVVITYSFIIGKHESVKIIIASYIAVVAVQGIGNLLARIATDDPMFSMLGITVDITLLSTTKLVLFVAAVIFLAVRGGFEIEFKREPGGTIDLVLTGMFGFATAGLLLSTLLTYVADVPILSKTIADTATIASIVQGSQLMTTMVTYQDLWFAGPALLILATGFIGKEHA</sequence>
<dbReference type="Proteomes" id="UP000069135">
    <property type="component" value="Chromosome"/>
</dbReference>
<evidence type="ECO:0008006" key="4">
    <source>
        <dbReference type="Google" id="ProtNLM"/>
    </source>
</evidence>
<dbReference type="AlphaFoldDB" id="A0A0S1SVM5"/>
<protein>
    <recommendedName>
        <fullName evidence="4">CvpA family protein</fullName>
    </recommendedName>
</protein>
<evidence type="ECO:0000256" key="1">
    <source>
        <dbReference type="SAM" id="Phobius"/>
    </source>
</evidence>
<keyword evidence="1" id="KW-0472">Membrane</keyword>
<dbReference type="STRING" id="1735162.PeribacterB2_0592"/>
<gene>
    <name evidence="2" type="ORF">PeribacterD1_0593</name>
</gene>
<accession>A0A0S1SJB7</accession>
<accession>A0A0S1SN09</accession>
<reference evidence="3" key="1">
    <citation type="submission" date="2015-10" db="EMBL/GenBank/DDBJ databases">
        <title>Analysis of five complete genome sequences for members of the class Peribacteria in the recently recognized Peregrinibacteria bacterial phylum.</title>
        <authorList>
            <person name="Anantharaman K."/>
            <person name="Brown C.T."/>
            <person name="Burstein D."/>
            <person name="Castelle C.J."/>
            <person name="Probst A.J."/>
            <person name="Thomas B.C."/>
            <person name="Williams K.H."/>
            <person name="Banfield J.F."/>
        </authorList>
    </citation>
    <scope>NUCLEOTIDE SEQUENCE [LARGE SCALE GENOMIC DNA]</scope>
</reference>
<feature type="transmembrane region" description="Helical" evidence="1">
    <location>
        <begin position="75"/>
        <end position="97"/>
    </location>
</feature>
<keyword evidence="1" id="KW-1133">Transmembrane helix</keyword>
<feature type="transmembrane region" description="Helical" evidence="1">
    <location>
        <begin position="36"/>
        <end position="55"/>
    </location>
</feature>
<feature type="transmembrane region" description="Helical" evidence="1">
    <location>
        <begin position="12"/>
        <end position="29"/>
    </location>
</feature>
<evidence type="ECO:0000313" key="2">
    <source>
        <dbReference type="EMBL" id="ALM13275.1"/>
    </source>
</evidence>
<name>A0A0S1SVM5_9BACT</name>
<feature type="transmembrane region" description="Helical" evidence="1">
    <location>
        <begin position="168"/>
        <end position="184"/>
    </location>
</feature>
<organism evidence="2 3">
    <name type="scientific">Candidatus Peribacter riflensis</name>
    <dbReference type="NCBI Taxonomy" id="1735162"/>
    <lineage>
        <taxon>Bacteria</taxon>
        <taxon>Candidatus Peregrinibacteriota</taxon>
        <taxon>Candidatus Peribacteria</taxon>
        <taxon>Candidatus Peribacterales</taxon>
        <taxon>Candidatus Peribacteraceae</taxon>
        <taxon>Candidatus Peribacter</taxon>
    </lineage>
</organism>
<evidence type="ECO:0000313" key="3">
    <source>
        <dbReference type="Proteomes" id="UP000069135"/>
    </source>
</evidence>
<dbReference type="KEGG" id="prf:PeribacterA2_0593"/>
<keyword evidence="1" id="KW-0812">Transmembrane</keyword>
<reference evidence="2 3" key="2">
    <citation type="journal article" date="2016" name="PeerJ">
        <title>Analysis of five complete genome sequences for members of the class Peribacteria in the recently recognized Peregrinibacteria bacterial phylum.</title>
        <authorList>
            <person name="Anantharaman K."/>
            <person name="Brown C.T."/>
            <person name="Burstein D."/>
            <person name="Castelle C.J."/>
            <person name="Probst A.J."/>
            <person name="Thomas B.C."/>
            <person name="Williams K.H."/>
            <person name="Banfield J.F."/>
        </authorList>
    </citation>
    <scope>NUCLEOTIDE SEQUENCE [LARGE SCALE GENOMIC DNA]</scope>
    <source>
        <strain evidence="2">RIFOXYD1_FULL_PER-ii_59_16</strain>
    </source>
</reference>
<accession>A0A0S1SVM5</accession>
<dbReference type="EMBL" id="CP013065">
    <property type="protein sequence ID" value="ALM13275.1"/>
    <property type="molecule type" value="Genomic_DNA"/>
</dbReference>
<feature type="transmembrane region" description="Helical" evidence="1">
    <location>
        <begin position="109"/>
        <end position="134"/>
    </location>
</feature>